<evidence type="ECO:0000313" key="3">
    <source>
        <dbReference type="Proteomes" id="UP001069090"/>
    </source>
</evidence>
<comment type="caution">
    <text evidence="2">The sequence shown here is derived from an EMBL/GenBank/DDBJ whole genome shotgun (WGS) entry which is preliminary data.</text>
</comment>
<reference evidence="2 3" key="1">
    <citation type="submission" date="2022-12" db="EMBL/GenBank/DDBJ databases">
        <title>Dasania phycosphaerae sp. nov., isolated from particulate material of the south coast of Korea.</title>
        <authorList>
            <person name="Jiang Y."/>
        </authorList>
    </citation>
    <scope>NUCLEOTIDE SEQUENCE [LARGE SCALE GENOMIC DNA]</scope>
    <source>
        <strain evidence="2 3">GY-19</strain>
    </source>
</reference>
<gene>
    <name evidence="2" type="ORF">O0V09_18550</name>
</gene>
<dbReference type="EMBL" id="JAPTGG010000028">
    <property type="protein sequence ID" value="MCZ0867202.1"/>
    <property type="molecule type" value="Genomic_DNA"/>
</dbReference>
<dbReference type="RefSeq" id="WP_268905438.1">
    <property type="nucleotide sequence ID" value="NZ_JAPTGG010000028.1"/>
</dbReference>
<accession>A0A9J6RS55</accession>
<evidence type="ECO:0000313" key="2">
    <source>
        <dbReference type="EMBL" id="MCZ0867202.1"/>
    </source>
</evidence>
<name>A0A9J6RS55_9GAMM</name>
<keyword evidence="3" id="KW-1185">Reference proteome</keyword>
<feature type="signal peptide" evidence="1">
    <location>
        <begin position="1"/>
        <end position="24"/>
    </location>
</feature>
<sequence length="79" mass="8676">MFTQSSFRISCIFAMLLLSTSATAGQNWEYLVKTYPLLGNDGALTQTLNKLGEQQWELVNCAKGSAKLTCIFKRPAKGA</sequence>
<dbReference type="Proteomes" id="UP001069090">
    <property type="component" value="Unassembled WGS sequence"/>
</dbReference>
<organism evidence="2 3">
    <name type="scientific">Dasania phycosphaerae</name>
    <dbReference type="NCBI Taxonomy" id="2950436"/>
    <lineage>
        <taxon>Bacteria</taxon>
        <taxon>Pseudomonadati</taxon>
        <taxon>Pseudomonadota</taxon>
        <taxon>Gammaproteobacteria</taxon>
        <taxon>Cellvibrionales</taxon>
        <taxon>Spongiibacteraceae</taxon>
        <taxon>Dasania</taxon>
    </lineage>
</organism>
<feature type="chain" id="PRO_5039943471" evidence="1">
    <location>
        <begin position="25"/>
        <end position="79"/>
    </location>
</feature>
<dbReference type="AlphaFoldDB" id="A0A9J6RS55"/>
<protein>
    <submittedName>
        <fullName evidence="2">Uncharacterized protein</fullName>
    </submittedName>
</protein>
<keyword evidence="1" id="KW-0732">Signal</keyword>
<proteinExistence type="predicted"/>
<evidence type="ECO:0000256" key="1">
    <source>
        <dbReference type="SAM" id="SignalP"/>
    </source>
</evidence>